<dbReference type="Gramene" id="TuG1812G0400003573.01.T02">
    <property type="protein sequence ID" value="TuG1812G0400003573.01.T02"/>
    <property type="gene ID" value="TuG1812G0400003573.01"/>
</dbReference>
<name>A0A8R7Q9Y6_TRIUA</name>
<reference evidence="4" key="2">
    <citation type="submission" date="2018-03" db="EMBL/GenBank/DDBJ databases">
        <title>The Triticum urartu genome reveals the dynamic nature of wheat genome evolution.</title>
        <authorList>
            <person name="Ling H."/>
            <person name="Ma B."/>
            <person name="Shi X."/>
            <person name="Liu H."/>
            <person name="Dong L."/>
            <person name="Sun H."/>
            <person name="Cao Y."/>
            <person name="Gao Q."/>
            <person name="Zheng S."/>
            <person name="Li Y."/>
            <person name="Yu Y."/>
            <person name="Du H."/>
            <person name="Qi M."/>
            <person name="Li Y."/>
            <person name="Yu H."/>
            <person name="Cui Y."/>
            <person name="Wang N."/>
            <person name="Chen C."/>
            <person name="Wu H."/>
            <person name="Zhao Y."/>
            <person name="Zhang J."/>
            <person name="Li Y."/>
            <person name="Zhou W."/>
            <person name="Zhang B."/>
            <person name="Hu W."/>
            <person name="Eijk M."/>
            <person name="Tang J."/>
            <person name="Witsenboer H."/>
            <person name="Zhao S."/>
            <person name="Li Z."/>
            <person name="Zhang A."/>
            <person name="Wang D."/>
            <person name="Liang C."/>
        </authorList>
    </citation>
    <scope>NUCLEOTIDE SEQUENCE [LARGE SCALE GENOMIC DNA]</scope>
    <source>
        <strain evidence="4">cv. G1812</strain>
    </source>
</reference>
<dbReference type="GO" id="GO:0005634">
    <property type="term" value="C:nucleus"/>
    <property type="evidence" value="ECO:0007669"/>
    <property type="project" value="TreeGrafter"/>
</dbReference>
<dbReference type="InterPro" id="IPR011333">
    <property type="entry name" value="SKP1/BTB/POZ_sf"/>
</dbReference>
<feature type="region of interest" description="Disordered" evidence="2">
    <location>
        <begin position="36"/>
        <end position="55"/>
    </location>
</feature>
<dbReference type="Proteomes" id="UP000015106">
    <property type="component" value="Chromosome 4"/>
</dbReference>
<feature type="domain" description="BTB" evidence="3">
    <location>
        <begin position="1"/>
        <end position="55"/>
    </location>
</feature>
<dbReference type="EnsemblPlants" id="TuG1812G0400003573.01.T02">
    <property type="protein sequence ID" value="TuG1812G0400003573.01.T02"/>
    <property type="gene ID" value="TuG1812G0400003573.01"/>
</dbReference>
<reference evidence="4" key="3">
    <citation type="submission" date="2022-06" db="UniProtKB">
        <authorList>
            <consortium name="EnsemblPlants"/>
        </authorList>
    </citation>
    <scope>IDENTIFICATION</scope>
</reference>
<dbReference type="PROSITE" id="PS50097">
    <property type="entry name" value="BTB"/>
    <property type="match status" value="1"/>
</dbReference>
<evidence type="ECO:0000313" key="5">
    <source>
        <dbReference type="Proteomes" id="UP000015106"/>
    </source>
</evidence>
<proteinExistence type="predicted"/>
<keyword evidence="5" id="KW-1185">Reference proteome</keyword>
<dbReference type="AlphaFoldDB" id="A0A8R7Q9Y6"/>
<comment type="pathway">
    <text evidence="1">Protein modification; protein ubiquitination.</text>
</comment>
<dbReference type="Gene3D" id="3.30.710.10">
    <property type="entry name" value="Potassium Channel Kv1.1, Chain A"/>
    <property type="match status" value="1"/>
</dbReference>
<dbReference type="InterPro" id="IPR045890">
    <property type="entry name" value="POB1-like"/>
</dbReference>
<dbReference type="InterPro" id="IPR000210">
    <property type="entry name" value="BTB/POZ_dom"/>
</dbReference>
<dbReference type="PANTHER" id="PTHR46336">
    <property type="entry name" value="OS02G0260700 PROTEIN"/>
    <property type="match status" value="1"/>
</dbReference>
<evidence type="ECO:0000259" key="3">
    <source>
        <dbReference type="PROSITE" id="PS50097"/>
    </source>
</evidence>
<accession>A0A8R7Q9Y6</accession>
<dbReference type="PANTHER" id="PTHR46336:SF21">
    <property type="entry name" value="OS02G0260700 PROTEIN"/>
    <property type="match status" value="1"/>
</dbReference>
<protein>
    <recommendedName>
        <fullName evidence="3">BTB domain-containing protein</fullName>
    </recommendedName>
</protein>
<evidence type="ECO:0000313" key="4">
    <source>
        <dbReference type="EnsemblPlants" id="TuG1812G0400003573.01.T02"/>
    </source>
</evidence>
<reference evidence="5" key="1">
    <citation type="journal article" date="2013" name="Nature">
        <title>Draft genome of the wheat A-genome progenitor Triticum urartu.</title>
        <authorList>
            <person name="Ling H.Q."/>
            <person name="Zhao S."/>
            <person name="Liu D."/>
            <person name="Wang J."/>
            <person name="Sun H."/>
            <person name="Zhang C."/>
            <person name="Fan H."/>
            <person name="Li D."/>
            <person name="Dong L."/>
            <person name="Tao Y."/>
            <person name="Gao C."/>
            <person name="Wu H."/>
            <person name="Li Y."/>
            <person name="Cui Y."/>
            <person name="Guo X."/>
            <person name="Zheng S."/>
            <person name="Wang B."/>
            <person name="Yu K."/>
            <person name="Liang Q."/>
            <person name="Yang W."/>
            <person name="Lou X."/>
            <person name="Chen J."/>
            <person name="Feng M."/>
            <person name="Jian J."/>
            <person name="Zhang X."/>
            <person name="Luo G."/>
            <person name="Jiang Y."/>
            <person name="Liu J."/>
            <person name="Wang Z."/>
            <person name="Sha Y."/>
            <person name="Zhang B."/>
            <person name="Wu H."/>
            <person name="Tang D."/>
            <person name="Shen Q."/>
            <person name="Xue P."/>
            <person name="Zou S."/>
            <person name="Wang X."/>
            <person name="Liu X."/>
            <person name="Wang F."/>
            <person name="Yang Y."/>
            <person name="An X."/>
            <person name="Dong Z."/>
            <person name="Zhang K."/>
            <person name="Zhang X."/>
            <person name="Luo M.C."/>
            <person name="Dvorak J."/>
            <person name="Tong Y."/>
            <person name="Wang J."/>
            <person name="Yang H."/>
            <person name="Li Z."/>
            <person name="Wang D."/>
            <person name="Zhang A."/>
            <person name="Wang J."/>
        </authorList>
    </citation>
    <scope>NUCLEOTIDE SEQUENCE</scope>
    <source>
        <strain evidence="5">cv. G1812</strain>
    </source>
</reference>
<evidence type="ECO:0000256" key="2">
    <source>
        <dbReference type="SAM" id="MobiDB-lite"/>
    </source>
</evidence>
<sequence>MMVGRPLLREKNMHINSAILASRNPFFLKFFSNGMKESDQTNPTIRITDSGLKAS</sequence>
<organism evidence="4 5">
    <name type="scientific">Triticum urartu</name>
    <name type="common">Red wild einkorn</name>
    <name type="synonym">Crithodium urartu</name>
    <dbReference type="NCBI Taxonomy" id="4572"/>
    <lineage>
        <taxon>Eukaryota</taxon>
        <taxon>Viridiplantae</taxon>
        <taxon>Streptophyta</taxon>
        <taxon>Embryophyta</taxon>
        <taxon>Tracheophyta</taxon>
        <taxon>Spermatophyta</taxon>
        <taxon>Magnoliopsida</taxon>
        <taxon>Liliopsida</taxon>
        <taxon>Poales</taxon>
        <taxon>Poaceae</taxon>
        <taxon>BOP clade</taxon>
        <taxon>Pooideae</taxon>
        <taxon>Triticodae</taxon>
        <taxon>Triticeae</taxon>
        <taxon>Triticinae</taxon>
        <taxon>Triticum</taxon>
    </lineage>
</organism>
<dbReference type="GO" id="GO:0010114">
    <property type="term" value="P:response to red light"/>
    <property type="evidence" value="ECO:0007669"/>
    <property type="project" value="TreeGrafter"/>
</dbReference>
<evidence type="ECO:0000256" key="1">
    <source>
        <dbReference type="ARBA" id="ARBA00004906"/>
    </source>
</evidence>
<dbReference type="Pfam" id="PF00651">
    <property type="entry name" value="BTB"/>
    <property type="match status" value="1"/>
</dbReference>